<dbReference type="Pfam" id="PF14572">
    <property type="entry name" value="Pribosyl_synth"/>
    <property type="match status" value="1"/>
</dbReference>
<dbReference type="GO" id="GO:0005737">
    <property type="term" value="C:cytoplasm"/>
    <property type="evidence" value="ECO:0007669"/>
    <property type="project" value="TreeGrafter"/>
</dbReference>
<evidence type="ECO:0000313" key="1">
    <source>
        <dbReference type="EMBL" id="CAB4712731.1"/>
    </source>
</evidence>
<accession>A0A6J6QLQ6</accession>
<dbReference type="GO" id="GO:0006164">
    <property type="term" value="P:purine nucleotide biosynthetic process"/>
    <property type="evidence" value="ECO:0007669"/>
    <property type="project" value="TreeGrafter"/>
</dbReference>
<protein>
    <submittedName>
        <fullName evidence="1">Unannotated protein</fullName>
    </submittedName>
</protein>
<gene>
    <name evidence="1" type="ORF">UFOPK2602_01256</name>
</gene>
<dbReference type="GO" id="GO:0004749">
    <property type="term" value="F:ribose phosphate diphosphokinase activity"/>
    <property type="evidence" value="ECO:0007669"/>
    <property type="project" value="TreeGrafter"/>
</dbReference>
<dbReference type="GO" id="GO:0006015">
    <property type="term" value="P:5-phosphoribose 1-diphosphate biosynthetic process"/>
    <property type="evidence" value="ECO:0007669"/>
    <property type="project" value="TreeGrafter"/>
</dbReference>
<dbReference type="EMBL" id="CAEZXX010000080">
    <property type="protein sequence ID" value="CAB4712731.1"/>
    <property type="molecule type" value="Genomic_DNA"/>
</dbReference>
<organism evidence="1">
    <name type="scientific">freshwater metagenome</name>
    <dbReference type="NCBI Taxonomy" id="449393"/>
    <lineage>
        <taxon>unclassified sequences</taxon>
        <taxon>metagenomes</taxon>
        <taxon>ecological metagenomes</taxon>
    </lineage>
</organism>
<dbReference type="InterPro" id="IPR029057">
    <property type="entry name" value="PRTase-like"/>
</dbReference>
<sequence length="97" mass="10127">MIDTGGTIVSAAELLISRGATEVWAMATHGVLSGPAVERLKNSPISRVVITNTLPLPPEKQIDKIEVLSIAPLIADALSAVFDDTSVSEIFGGENQA</sequence>
<dbReference type="SUPFAM" id="SSF53271">
    <property type="entry name" value="PRTase-like"/>
    <property type="match status" value="1"/>
</dbReference>
<dbReference type="GO" id="GO:0002189">
    <property type="term" value="C:ribose phosphate diphosphokinase complex"/>
    <property type="evidence" value="ECO:0007669"/>
    <property type="project" value="TreeGrafter"/>
</dbReference>
<name>A0A6J6QLQ6_9ZZZZ</name>
<dbReference type="InterPro" id="IPR005946">
    <property type="entry name" value="Rib-P_diPkinase"/>
</dbReference>
<dbReference type="PANTHER" id="PTHR10210">
    <property type="entry name" value="RIBOSE-PHOSPHATE DIPHOSPHOKINASE FAMILY MEMBER"/>
    <property type="match status" value="1"/>
</dbReference>
<dbReference type="AlphaFoldDB" id="A0A6J6QLQ6"/>
<dbReference type="Gene3D" id="3.40.50.2020">
    <property type="match status" value="1"/>
</dbReference>
<dbReference type="CDD" id="cd06223">
    <property type="entry name" value="PRTases_typeI"/>
    <property type="match status" value="1"/>
</dbReference>
<dbReference type="PANTHER" id="PTHR10210:SF41">
    <property type="entry name" value="RIBOSE-PHOSPHATE PYROPHOSPHOKINASE 1, CHLOROPLASTIC"/>
    <property type="match status" value="1"/>
</dbReference>
<reference evidence="1" key="1">
    <citation type="submission" date="2020-05" db="EMBL/GenBank/DDBJ databases">
        <authorList>
            <person name="Chiriac C."/>
            <person name="Salcher M."/>
            <person name="Ghai R."/>
            <person name="Kavagutti S V."/>
        </authorList>
    </citation>
    <scope>NUCLEOTIDE SEQUENCE</scope>
</reference>
<dbReference type="InterPro" id="IPR000836">
    <property type="entry name" value="PRTase_dom"/>
</dbReference>
<proteinExistence type="predicted"/>
<dbReference type="GO" id="GO:0000287">
    <property type="term" value="F:magnesium ion binding"/>
    <property type="evidence" value="ECO:0007669"/>
    <property type="project" value="InterPro"/>
</dbReference>